<name>A0A6J7WL42_9CAUD</name>
<evidence type="ECO:0000313" key="2">
    <source>
        <dbReference type="EMBL" id="CAB5218550.1"/>
    </source>
</evidence>
<organism evidence="2">
    <name type="scientific">uncultured Caudovirales phage</name>
    <dbReference type="NCBI Taxonomy" id="2100421"/>
    <lineage>
        <taxon>Viruses</taxon>
        <taxon>Duplodnaviria</taxon>
        <taxon>Heunggongvirae</taxon>
        <taxon>Uroviricota</taxon>
        <taxon>Caudoviricetes</taxon>
        <taxon>Peduoviridae</taxon>
        <taxon>Maltschvirus</taxon>
        <taxon>Maltschvirus maltsch</taxon>
    </lineage>
</organism>
<keyword evidence="1" id="KW-1133">Transmembrane helix</keyword>
<dbReference type="EMBL" id="LR798259">
    <property type="protein sequence ID" value="CAB5218550.1"/>
    <property type="molecule type" value="Genomic_DNA"/>
</dbReference>
<keyword evidence="1" id="KW-0812">Transmembrane</keyword>
<accession>A0A6J7WL42</accession>
<reference evidence="2" key="1">
    <citation type="submission" date="2020-05" db="EMBL/GenBank/DDBJ databases">
        <authorList>
            <person name="Chiriac C."/>
            <person name="Salcher M."/>
            <person name="Ghai R."/>
            <person name="Kavagutti S V."/>
        </authorList>
    </citation>
    <scope>NUCLEOTIDE SEQUENCE</scope>
</reference>
<feature type="transmembrane region" description="Helical" evidence="1">
    <location>
        <begin position="7"/>
        <end position="28"/>
    </location>
</feature>
<evidence type="ECO:0000256" key="1">
    <source>
        <dbReference type="SAM" id="Phobius"/>
    </source>
</evidence>
<sequence length="65" mass="7327">MDHHSNHYLAAFNSILSLISSTFCVVTLGEIQPYVTFGGSCLAIVSAFFAIRYYYFATKKLKIKK</sequence>
<gene>
    <name evidence="2" type="ORF">UFOVP217_34</name>
</gene>
<proteinExistence type="predicted"/>
<protein>
    <submittedName>
        <fullName evidence="2">Uncharacterized protein</fullName>
    </submittedName>
</protein>
<keyword evidence="1" id="KW-0472">Membrane</keyword>
<feature type="transmembrane region" description="Helical" evidence="1">
    <location>
        <begin position="34"/>
        <end position="55"/>
    </location>
</feature>